<dbReference type="Pfam" id="PF00034">
    <property type="entry name" value="Cytochrom_C"/>
    <property type="match status" value="1"/>
</dbReference>
<gene>
    <name evidence="6" type="ORF">L6773_05020</name>
</gene>
<protein>
    <submittedName>
        <fullName evidence="6">Cytochrome c</fullName>
    </submittedName>
</protein>
<dbReference type="PANTHER" id="PTHR35008">
    <property type="entry name" value="BLL4482 PROTEIN-RELATED"/>
    <property type="match status" value="1"/>
</dbReference>
<dbReference type="PANTHER" id="PTHR35008:SF8">
    <property type="entry name" value="ALCOHOL DEHYDROGENASE CYTOCHROME C SUBUNIT"/>
    <property type="match status" value="1"/>
</dbReference>
<keyword evidence="3 4" id="KW-0408">Iron</keyword>
<accession>A0ABS9KAQ4</accession>
<reference evidence="6" key="2">
    <citation type="submission" date="2024-05" db="EMBL/GenBank/DDBJ databases">
        <title>Rhodohalobacter halophilus gen. nov., sp. nov., a moderately halophilic member of the family Balneolaceae.</title>
        <authorList>
            <person name="Xia J."/>
        </authorList>
    </citation>
    <scope>NUCLEOTIDE SEQUENCE</scope>
    <source>
        <strain evidence="6">WB101</strain>
    </source>
</reference>
<proteinExistence type="predicted"/>
<keyword evidence="7" id="KW-1185">Reference proteome</keyword>
<name>A0ABS9KAQ4_9BACT</name>
<sequence length="285" mass="31208">MALLLIFIAVTYFISERHFNETYQIEAETVEVSTDSSVVAHGEHVATIRGCIECHGEGLSGQVFIDDPAIGLLIATNLTDGEGGIGREYTNEDMVRAIRNGVNKDGKPAIFMPSHEYNPIDRSDLSALISYIRSLEPVDNVQPETEVGMVARFLYMYGGMHLIPARMIDHSKPIPDPVENRSPVEMGEYLAVTCTGCHGAGFAGGAIPGVPPEWPEAPNITPAGNIGNWTLEDFKTTMESGVTPEGLELTQPYMPWQMLGAMTDEELEGLYTYLRSLPEKETGTR</sequence>
<reference evidence="6" key="1">
    <citation type="submission" date="2022-01" db="EMBL/GenBank/DDBJ databases">
        <authorList>
            <person name="Wang Y."/>
        </authorList>
    </citation>
    <scope>NUCLEOTIDE SEQUENCE</scope>
    <source>
        <strain evidence="6">WB101</strain>
    </source>
</reference>
<comment type="caution">
    <text evidence="6">The sequence shown here is derived from an EMBL/GenBank/DDBJ whole genome shotgun (WGS) entry which is preliminary data.</text>
</comment>
<dbReference type="PROSITE" id="PS51007">
    <property type="entry name" value="CYTC"/>
    <property type="match status" value="2"/>
</dbReference>
<evidence type="ECO:0000256" key="4">
    <source>
        <dbReference type="PROSITE-ProRule" id="PRU00433"/>
    </source>
</evidence>
<feature type="domain" description="Cytochrome c" evidence="5">
    <location>
        <begin position="37"/>
        <end position="136"/>
    </location>
</feature>
<feature type="domain" description="Cytochrome c" evidence="5">
    <location>
        <begin position="182"/>
        <end position="278"/>
    </location>
</feature>
<dbReference type="InterPro" id="IPR051459">
    <property type="entry name" value="Cytochrome_c-type_DH"/>
</dbReference>
<evidence type="ECO:0000256" key="3">
    <source>
        <dbReference type="ARBA" id="ARBA00023004"/>
    </source>
</evidence>
<dbReference type="InterPro" id="IPR036909">
    <property type="entry name" value="Cyt_c-like_dom_sf"/>
</dbReference>
<dbReference type="Proteomes" id="UP001165366">
    <property type="component" value="Unassembled WGS sequence"/>
</dbReference>
<evidence type="ECO:0000259" key="5">
    <source>
        <dbReference type="PROSITE" id="PS51007"/>
    </source>
</evidence>
<evidence type="ECO:0000313" key="6">
    <source>
        <dbReference type="EMBL" id="MCG2587913.1"/>
    </source>
</evidence>
<evidence type="ECO:0000313" key="7">
    <source>
        <dbReference type="Proteomes" id="UP001165366"/>
    </source>
</evidence>
<dbReference type="InterPro" id="IPR009056">
    <property type="entry name" value="Cyt_c-like_dom"/>
</dbReference>
<evidence type="ECO:0000256" key="2">
    <source>
        <dbReference type="ARBA" id="ARBA00022723"/>
    </source>
</evidence>
<dbReference type="Gene3D" id="1.10.760.10">
    <property type="entry name" value="Cytochrome c-like domain"/>
    <property type="match status" value="2"/>
</dbReference>
<organism evidence="6 7">
    <name type="scientific">Rhodohalobacter sulfatireducens</name>
    <dbReference type="NCBI Taxonomy" id="2911366"/>
    <lineage>
        <taxon>Bacteria</taxon>
        <taxon>Pseudomonadati</taxon>
        <taxon>Balneolota</taxon>
        <taxon>Balneolia</taxon>
        <taxon>Balneolales</taxon>
        <taxon>Balneolaceae</taxon>
        <taxon>Rhodohalobacter</taxon>
    </lineage>
</organism>
<evidence type="ECO:0000256" key="1">
    <source>
        <dbReference type="ARBA" id="ARBA00022617"/>
    </source>
</evidence>
<keyword evidence="1 4" id="KW-0349">Heme</keyword>
<dbReference type="SUPFAM" id="SSF46626">
    <property type="entry name" value="Cytochrome c"/>
    <property type="match status" value="2"/>
</dbReference>
<dbReference type="EMBL" id="JAKLWS010000004">
    <property type="protein sequence ID" value="MCG2587913.1"/>
    <property type="molecule type" value="Genomic_DNA"/>
</dbReference>
<keyword evidence="2 4" id="KW-0479">Metal-binding</keyword>